<name>A0AAD8ZFB5_9TELE</name>
<dbReference type="EMBL" id="JAROKS010000012">
    <property type="protein sequence ID" value="KAK1798007.1"/>
    <property type="molecule type" value="Genomic_DNA"/>
</dbReference>
<comment type="caution">
    <text evidence="2">The sequence shown here is derived from an EMBL/GenBank/DDBJ whole genome shotgun (WGS) entry which is preliminary data.</text>
</comment>
<reference evidence="2" key="1">
    <citation type="submission" date="2023-03" db="EMBL/GenBank/DDBJ databases">
        <title>Electrophorus voltai genome.</title>
        <authorList>
            <person name="Bian C."/>
        </authorList>
    </citation>
    <scope>NUCLEOTIDE SEQUENCE</scope>
    <source>
        <strain evidence="2">CB-2022</strain>
        <tissue evidence="2">Muscle</tissue>
    </source>
</reference>
<protein>
    <submittedName>
        <fullName evidence="2">Uncharacterized protein</fullName>
    </submittedName>
</protein>
<dbReference type="AlphaFoldDB" id="A0AAD8ZFB5"/>
<organism evidence="2 3">
    <name type="scientific">Electrophorus voltai</name>
    <dbReference type="NCBI Taxonomy" id="2609070"/>
    <lineage>
        <taxon>Eukaryota</taxon>
        <taxon>Metazoa</taxon>
        <taxon>Chordata</taxon>
        <taxon>Craniata</taxon>
        <taxon>Vertebrata</taxon>
        <taxon>Euteleostomi</taxon>
        <taxon>Actinopterygii</taxon>
        <taxon>Neopterygii</taxon>
        <taxon>Teleostei</taxon>
        <taxon>Ostariophysi</taxon>
        <taxon>Gymnotiformes</taxon>
        <taxon>Gymnotoidei</taxon>
        <taxon>Gymnotidae</taxon>
        <taxon>Electrophorus</taxon>
    </lineage>
</organism>
<feature type="region of interest" description="Disordered" evidence="1">
    <location>
        <begin position="179"/>
        <end position="207"/>
    </location>
</feature>
<keyword evidence="3" id="KW-1185">Reference proteome</keyword>
<feature type="compositionally biased region" description="Basic and acidic residues" evidence="1">
    <location>
        <begin position="77"/>
        <end position="92"/>
    </location>
</feature>
<evidence type="ECO:0000313" key="3">
    <source>
        <dbReference type="Proteomes" id="UP001239994"/>
    </source>
</evidence>
<feature type="compositionally biased region" description="Low complexity" evidence="1">
    <location>
        <begin position="189"/>
        <end position="206"/>
    </location>
</feature>
<feature type="region of interest" description="Disordered" evidence="1">
    <location>
        <begin position="49"/>
        <end position="136"/>
    </location>
</feature>
<dbReference type="Proteomes" id="UP001239994">
    <property type="component" value="Unassembled WGS sequence"/>
</dbReference>
<proteinExistence type="predicted"/>
<sequence length="233" mass="25297">MNSSWFRQCLMGRSPVDEEGVHHSFSQLIQEQTQDLDSYKEAIEMCPLETEEKSKEMEGNTPRNFLRGSGPEAVEPGPRRTEGHRKDQKEGGLVEPAGSPESLPLSGLASKTGWVCPKPRRQTTSGTLLEQQERGGPLGEVARLEPGRNICWSVPDCPERGREAAFLPLAVRSPLLEAPGRPDDALSLSGPASSVGADSSGSAADPLVERWSSDTLRVLSSMPSRTIADYWAS</sequence>
<accession>A0AAD8ZFB5</accession>
<evidence type="ECO:0000313" key="2">
    <source>
        <dbReference type="EMBL" id="KAK1798007.1"/>
    </source>
</evidence>
<gene>
    <name evidence="2" type="ORF">P4O66_000514</name>
</gene>
<evidence type="ECO:0000256" key="1">
    <source>
        <dbReference type="SAM" id="MobiDB-lite"/>
    </source>
</evidence>